<dbReference type="InterPro" id="IPR043136">
    <property type="entry name" value="B30.2/SPRY_sf"/>
</dbReference>
<keyword evidence="7" id="KW-0175">Coiled coil</keyword>
<dbReference type="InterPro" id="IPR058030">
    <property type="entry name" value="TRIM8/14/16/25/29/45/65_CC"/>
</dbReference>
<dbReference type="CDD" id="cd19769">
    <property type="entry name" value="Bbox2_TRIM16-like"/>
    <property type="match status" value="1"/>
</dbReference>
<organism evidence="11">
    <name type="scientific">Iconisemion striatum</name>
    <dbReference type="NCBI Taxonomy" id="60296"/>
    <lineage>
        <taxon>Eukaryota</taxon>
        <taxon>Metazoa</taxon>
        <taxon>Chordata</taxon>
        <taxon>Craniata</taxon>
        <taxon>Vertebrata</taxon>
        <taxon>Euteleostomi</taxon>
        <taxon>Actinopterygii</taxon>
        <taxon>Neopterygii</taxon>
        <taxon>Teleostei</taxon>
        <taxon>Neoteleostei</taxon>
        <taxon>Acanthomorphata</taxon>
        <taxon>Ovalentaria</taxon>
        <taxon>Atherinomorphae</taxon>
        <taxon>Cyprinodontiformes</taxon>
        <taxon>Nothobranchiidae</taxon>
        <taxon>Iconisemion</taxon>
    </lineage>
</organism>
<reference evidence="11" key="1">
    <citation type="submission" date="2016-05" db="EMBL/GenBank/DDBJ databases">
        <authorList>
            <person name="Lavstsen T."/>
            <person name="Jespersen J.S."/>
        </authorList>
    </citation>
    <scope>NUCLEOTIDE SEQUENCE</scope>
    <source>
        <tissue evidence="11">Brain</tissue>
    </source>
</reference>
<dbReference type="GO" id="GO:0008270">
    <property type="term" value="F:zinc ion binding"/>
    <property type="evidence" value="ECO:0007669"/>
    <property type="project" value="UniProtKB-KW"/>
</dbReference>
<dbReference type="Pfam" id="PF13445">
    <property type="entry name" value="zf-RING_UBOX"/>
    <property type="match status" value="1"/>
</dbReference>
<dbReference type="SMART" id="SM00449">
    <property type="entry name" value="SPRY"/>
    <property type="match status" value="1"/>
</dbReference>
<dbReference type="Gene3D" id="2.60.120.920">
    <property type="match status" value="1"/>
</dbReference>
<dbReference type="Pfam" id="PF00643">
    <property type="entry name" value="zf-B_box"/>
    <property type="match status" value="1"/>
</dbReference>
<dbReference type="Gene3D" id="3.30.40.10">
    <property type="entry name" value="Zinc/RING finger domain, C3HC4 (zinc finger)"/>
    <property type="match status" value="1"/>
</dbReference>
<evidence type="ECO:0000256" key="3">
    <source>
        <dbReference type="ARBA" id="ARBA00022771"/>
    </source>
</evidence>
<keyword evidence="3 6" id="KW-0863">Zinc-finger</keyword>
<dbReference type="InterPro" id="IPR000315">
    <property type="entry name" value="Znf_B-box"/>
</dbReference>
<dbReference type="SUPFAM" id="SSF49899">
    <property type="entry name" value="Concanavalin A-like lectins/glucanases"/>
    <property type="match status" value="1"/>
</dbReference>
<dbReference type="InterPro" id="IPR006574">
    <property type="entry name" value="PRY"/>
</dbReference>
<dbReference type="InterPro" id="IPR001870">
    <property type="entry name" value="B30.2/SPRY"/>
</dbReference>
<dbReference type="PRINTS" id="PR01407">
    <property type="entry name" value="BUTYPHLNCDUF"/>
</dbReference>
<dbReference type="Gene3D" id="3.30.160.60">
    <property type="entry name" value="Classic Zinc Finger"/>
    <property type="match status" value="1"/>
</dbReference>
<dbReference type="SUPFAM" id="SSF57845">
    <property type="entry name" value="B-box zinc-binding domain"/>
    <property type="match status" value="1"/>
</dbReference>
<dbReference type="InterPro" id="IPR051051">
    <property type="entry name" value="E3_ubiq-ligase_TRIM/RNF"/>
</dbReference>
<reference evidence="11" key="2">
    <citation type="submission" date="2016-06" db="EMBL/GenBank/DDBJ databases">
        <title>The genome of a short-lived fish provides insights into sex chromosome evolution and the genetic control of aging.</title>
        <authorList>
            <person name="Reichwald K."/>
            <person name="Felder M."/>
            <person name="Petzold A."/>
            <person name="Koch P."/>
            <person name="Groth M."/>
            <person name="Platzer M."/>
        </authorList>
    </citation>
    <scope>NUCLEOTIDE SEQUENCE</scope>
    <source>
        <tissue evidence="11">Brain</tissue>
    </source>
</reference>
<dbReference type="PANTHER" id="PTHR25465">
    <property type="entry name" value="B-BOX DOMAIN CONTAINING"/>
    <property type="match status" value="1"/>
</dbReference>
<feature type="domain" description="RING-type" evidence="8">
    <location>
        <begin position="15"/>
        <end position="55"/>
    </location>
</feature>
<dbReference type="EMBL" id="HADW01014723">
    <property type="protein sequence ID" value="SBP16123.1"/>
    <property type="molecule type" value="Transcribed_RNA"/>
</dbReference>
<dbReference type="InterPro" id="IPR003877">
    <property type="entry name" value="SPRY_dom"/>
</dbReference>
<dbReference type="PROSITE" id="PS50119">
    <property type="entry name" value="ZF_BBOX"/>
    <property type="match status" value="1"/>
</dbReference>
<dbReference type="Gene3D" id="4.10.830.40">
    <property type="match status" value="1"/>
</dbReference>
<dbReference type="PROSITE" id="PS50188">
    <property type="entry name" value="B302_SPRY"/>
    <property type="match status" value="1"/>
</dbReference>
<keyword evidence="2" id="KW-0479">Metal-binding</keyword>
<evidence type="ECO:0000259" key="9">
    <source>
        <dbReference type="PROSITE" id="PS50119"/>
    </source>
</evidence>
<evidence type="ECO:0000256" key="1">
    <source>
        <dbReference type="ARBA" id="ARBA00022588"/>
    </source>
</evidence>
<dbReference type="InterPro" id="IPR013083">
    <property type="entry name" value="Znf_RING/FYVE/PHD"/>
</dbReference>
<dbReference type="InterPro" id="IPR017907">
    <property type="entry name" value="Znf_RING_CS"/>
</dbReference>
<evidence type="ECO:0000256" key="5">
    <source>
        <dbReference type="ARBA" id="ARBA00022859"/>
    </source>
</evidence>
<dbReference type="InterPro" id="IPR001841">
    <property type="entry name" value="Znf_RING"/>
</dbReference>
<dbReference type="FunFam" id="2.60.120.920:FF:000004">
    <property type="entry name" value="Butyrophilin subfamily 1 member A1"/>
    <property type="match status" value="1"/>
</dbReference>
<dbReference type="PROSITE" id="PS50089">
    <property type="entry name" value="ZF_RING_2"/>
    <property type="match status" value="1"/>
</dbReference>
<dbReference type="EMBL" id="HADW01002651">
    <property type="protein sequence ID" value="SBP04051.1"/>
    <property type="molecule type" value="Transcribed_RNA"/>
</dbReference>
<dbReference type="Pfam" id="PF00622">
    <property type="entry name" value="SPRY"/>
    <property type="match status" value="1"/>
</dbReference>
<evidence type="ECO:0000256" key="4">
    <source>
        <dbReference type="ARBA" id="ARBA00022833"/>
    </source>
</evidence>
<keyword evidence="1" id="KW-0399">Innate immunity</keyword>
<dbReference type="SMART" id="SM00589">
    <property type="entry name" value="PRY"/>
    <property type="match status" value="1"/>
</dbReference>
<evidence type="ECO:0000256" key="6">
    <source>
        <dbReference type="PROSITE-ProRule" id="PRU00024"/>
    </source>
</evidence>
<evidence type="ECO:0000259" key="8">
    <source>
        <dbReference type="PROSITE" id="PS50089"/>
    </source>
</evidence>
<dbReference type="SUPFAM" id="SSF57850">
    <property type="entry name" value="RING/U-box"/>
    <property type="match status" value="1"/>
</dbReference>
<dbReference type="Pfam" id="PF25600">
    <property type="entry name" value="TRIM_CC"/>
    <property type="match status" value="1"/>
</dbReference>
<dbReference type="InterPro" id="IPR027370">
    <property type="entry name" value="Znf-RING_euk"/>
</dbReference>
<protein>
    <submittedName>
        <fullName evidence="11">Uncharacterized protein</fullName>
    </submittedName>
</protein>
<dbReference type="PROSITE" id="PS00518">
    <property type="entry name" value="ZF_RING_1"/>
    <property type="match status" value="1"/>
</dbReference>
<dbReference type="GO" id="GO:0045087">
    <property type="term" value="P:innate immune response"/>
    <property type="evidence" value="ECO:0007669"/>
    <property type="project" value="UniProtKB-KW"/>
</dbReference>
<dbReference type="InterPro" id="IPR013320">
    <property type="entry name" value="ConA-like_dom_sf"/>
</dbReference>
<feature type="domain" description="B30.2/SPRY" evidence="10">
    <location>
        <begin position="344"/>
        <end position="534"/>
    </location>
</feature>
<evidence type="ECO:0000259" key="10">
    <source>
        <dbReference type="PROSITE" id="PS50188"/>
    </source>
</evidence>
<dbReference type="InterPro" id="IPR003879">
    <property type="entry name" value="Butyrophylin_SPRY"/>
</dbReference>
<dbReference type="PANTHER" id="PTHR25465:SF32">
    <property type="entry name" value="BLOODTHIRSTY-RELATED GENE FAMILY, MEMBER 16 ISOFORM X1-RELATED"/>
    <property type="match status" value="1"/>
</dbReference>
<feature type="coiled-coil region" evidence="7">
    <location>
        <begin position="243"/>
        <end position="292"/>
    </location>
</feature>
<evidence type="ECO:0000313" key="12">
    <source>
        <dbReference type="EMBL" id="SBP16123.1"/>
    </source>
</evidence>
<keyword evidence="5" id="KW-0391">Immunity</keyword>
<dbReference type="SMART" id="SM00336">
    <property type="entry name" value="BBOX"/>
    <property type="match status" value="1"/>
</dbReference>
<dbReference type="SMART" id="SM00184">
    <property type="entry name" value="RING"/>
    <property type="match status" value="1"/>
</dbReference>
<dbReference type="AlphaFoldDB" id="A0A1A7WES7"/>
<dbReference type="Pfam" id="PF13765">
    <property type="entry name" value="PRY"/>
    <property type="match status" value="1"/>
</dbReference>
<gene>
    <name evidence="11" type="primary">Nfu_g_1_025183</name>
    <name evidence="12" type="synonym">Nfu_g_1_011948</name>
</gene>
<dbReference type="CDD" id="cd13733">
    <property type="entry name" value="SPRY_PRY_C-I_1"/>
    <property type="match status" value="1"/>
</dbReference>
<proteinExistence type="predicted"/>
<dbReference type="GO" id="GO:0005737">
    <property type="term" value="C:cytoplasm"/>
    <property type="evidence" value="ECO:0007669"/>
    <property type="project" value="UniProtKB-ARBA"/>
</dbReference>
<evidence type="ECO:0000256" key="2">
    <source>
        <dbReference type="ARBA" id="ARBA00022723"/>
    </source>
</evidence>
<feature type="domain" description="B box-type" evidence="9">
    <location>
        <begin position="146"/>
        <end position="185"/>
    </location>
</feature>
<evidence type="ECO:0000313" key="11">
    <source>
        <dbReference type="EMBL" id="SBP04051.1"/>
    </source>
</evidence>
<evidence type="ECO:0000256" key="7">
    <source>
        <dbReference type="SAM" id="Coils"/>
    </source>
</evidence>
<name>A0A1A7WES7_9TELE</name>
<keyword evidence="4" id="KW-0862">Zinc</keyword>
<sequence>MATASSLLTEDHFLCSICLNVFTDPATVPCGHNFCKECITCHWDNDDKSQCPLCQKVFNPRPELGVNTFLSELVASFRNPVQDKNTSEQQGATLGDVLCDVCSENKQKAVKSCQECLLSYCETHLDLHQNISDGAEHKLISPVEKPEDRTCEKHGRPLDKFCKTDQVCVCKFCEMDHKRHEIVALIDEYEGKKKELEETDAYIQQLILERQTKIEQVKQSVKLSKFDTDREKANSIRVFDSLIKSAEAALAQLIEIIEESQKTAEKQAEGFIKELEEEIDELMKRSSEMKQLFHTKDHIWFLQNSSSLILAVPTKDWSDIRICSSLVGNINAAEAQLEVTLNKEIEKMFITVEAKRVQQYAVDVTLDPETASTDVTLSDDGKRVKLGNTQDLPDSPRRFYDSVVGKQGFSSGKFYFEVHVEGKNNWVLGVAKESASRDYCSHNTSNGFWTLSLTEKNKCEAADSTKSFNLSTTPQRVGVYVSYEEELVSFFDVDKAKLIYSITDCEFDEEIYPYLNPGHDFKGQNFASLIICPVRTQKVK</sequence>
<accession>A0A1A7WES7</accession>